<dbReference type="InterPro" id="IPR016181">
    <property type="entry name" value="Acyl_CoA_acyltransferase"/>
</dbReference>
<dbReference type="SUPFAM" id="SSF55729">
    <property type="entry name" value="Acyl-CoA N-acyltransferases (Nat)"/>
    <property type="match status" value="1"/>
</dbReference>
<dbReference type="PROSITE" id="PS51186">
    <property type="entry name" value="GNAT"/>
    <property type="match status" value="1"/>
</dbReference>
<keyword evidence="5" id="KW-1185">Reference proteome</keyword>
<evidence type="ECO:0000259" key="3">
    <source>
        <dbReference type="PROSITE" id="PS51186"/>
    </source>
</evidence>
<dbReference type="EMBL" id="BMYP01000068">
    <property type="protein sequence ID" value="GHD82035.1"/>
    <property type="molecule type" value="Genomic_DNA"/>
</dbReference>
<comment type="caution">
    <text evidence="4">The sequence shown here is derived from an EMBL/GenBank/DDBJ whole genome shotgun (WGS) entry which is preliminary data.</text>
</comment>
<gene>
    <name evidence="4" type="ORF">GCM10011419_28960</name>
</gene>
<dbReference type="InterPro" id="IPR000182">
    <property type="entry name" value="GNAT_dom"/>
</dbReference>
<evidence type="ECO:0000313" key="4">
    <source>
        <dbReference type="EMBL" id="GHD82035.1"/>
    </source>
</evidence>
<sequence>MNPTIRSMHPEDWDEVRRIYLEGIATGNATFQTEAPSWEHWDASHIATCRFVAEQEGLMLGWAVLGAISSRPVYRGVAEVSVYVAEQVRGKGIGRALMGTLVQEAEREGFWTLQAGIFSENSSSVALHRSVGFREVGRREKMGQLAGRWRDVLLLERRSLVNGQA</sequence>
<feature type="domain" description="N-acetyltransferase" evidence="3">
    <location>
        <begin position="3"/>
        <end position="156"/>
    </location>
</feature>
<protein>
    <submittedName>
        <fullName evidence="4">Phosphinothricin N-acetyltransferase</fullName>
    </submittedName>
</protein>
<evidence type="ECO:0000256" key="2">
    <source>
        <dbReference type="ARBA" id="ARBA00023315"/>
    </source>
</evidence>
<dbReference type="PANTHER" id="PTHR43072:SF23">
    <property type="entry name" value="UPF0039 PROTEIN C11D3.02C"/>
    <property type="match status" value="1"/>
</dbReference>
<keyword evidence="2" id="KW-0012">Acyltransferase</keyword>
<keyword evidence="1" id="KW-0808">Transferase</keyword>
<evidence type="ECO:0000313" key="5">
    <source>
        <dbReference type="Proteomes" id="UP000662678"/>
    </source>
</evidence>
<dbReference type="CDD" id="cd04301">
    <property type="entry name" value="NAT_SF"/>
    <property type="match status" value="1"/>
</dbReference>
<dbReference type="RefSeq" id="WP_189354832.1">
    <property type="nucleotide sequence ID" value="NZ_BMYP01000068.1"/>
</dbReference>
<reference evidence="5" key="1">
    <citation type="journal article" date="2019" name="Int. J. Syst. Evol. Microbiol.">
        <title>The Global Catalogue of Microorganisms (GCM) 10K type strain sequencing project: providing services to taxonomists for standard genome sequencing and annotation.</title>
        <authorList>
            <consortium name="The Broad Institute Genomics Platform"/>
            <consortium name="The Broad Institute Genome Sequencing Center for Infectious Disease"/>
            <person name="Wu L."/>
            <person name="Ma J."/>
        </authorList>
    </citation>
    <scope>NUCLEOTIDE SEQUENCE [LARGE SCALE GENOMIC DNA]</scope>
    <source>
        <strain evidence="5">KCTC 23713</strain>
    </source>
</reference>
<proteinExistence type="predicted"/>
<dbReference type="Pfam" id="PF13420">
    <property type="entry name" value="Acetyltransf_4"/>
    <property type="match status" value="1"/>
</dbReference>
<dbReference type="PANTHER" id="PTHR43072">
    <property type="entry name" value="N-ACETYLTRANSFERASE"/>
    <property type="match status" value="1"/>
</dbReference>
<name>A0ABQ3HEI1_9NEIS</name>
<organism evidence="4 5">
    <name type="scientific">Vogesella fluminis</name>
    <dbReference type="NCBI Taxonomy" id="1069161"/>
    <lineage>
        <taxon>Bacteria</taxon>
        <taxon>Pseudomonadati</taxon>
        <taxon>Pseudomonadota</taxon>
        <taxon>Betaproteobacteria</taxon>
        <taxon>Neisseriales</taxon>
        <taxon>Chromobacteriaceae</taxon>
        <taxon>Vogesella</taxon>
    </lineage>
</organism>
<evidence type="ECO:0000256" key="1">
    <source>
        <dbReference type="ARBA" id="ARBA00022679"/>
    </source>
</evidence>
<dbReference type="Gene3D" id="3.40.630.30">
    <property type="match status" value="1"/>
</dbReference>
<accession>A0ABQ3HEI1</accession>
<dbReference type="Proteomes" id="UP000662678">
    <property type="component" value="Unassembled WGS sequence"/>
</dbReference>